<dbReference type="Proteomes" id="UP000029495">
    <property type="component" value="Chromosome"/>
</dbReference>
<evidence type="ECO:0000313" key="1">
    <source>
        <dbReference type="EMBL" id="AIR86015.1"/>
    </source>
</evidence>
<proteinExistence type="predicted"/>
<accession>A0ABM5RJ69</accession>
<sequence length="233" mass="26599">MRNQVRVKYNRLKSNLSIDEMFLLIKSHPYSQSQGHGYSNTSLKNDKILSTYTEEKININFSVDPYGNENSQELLTYESFEFSISKITNKLYLLCIINPPKSLRPLTDKLSSISKYKIGFGLVDIQIDEYIKVLHSNYHLNLINIKKVKISSLVINDNAKASIEITSKKNAISDIESIINNRGYSLDKVKASGFLLEEKCEFELSRSGSLCTAENLIPFFDTTISEHLLKKEI</sequence>
<keyword evidence="2" id="KW-1185">Reference proteome</keyword>
<dbReference type="EMBL" id="CP009454">
    <property type="protein sequence ID" value="AIR86015.1"/>
    <property type="molecule type" value="Genomic_DNA"/>
</dbReference>
<evidence type="ECO:0000313" key="2">
    <source>
        <dbReference type="Proteomes" id="UP000029495"/>
    </source>
</evidence>
<organism evidence="1 2">
    <name type="scientific">Pantoea rwandensis</name>
    <dbReference type="NCBI Taxonomy" id="1076550"/>
    <lineage>
        <taxon>Bacteria</taxon>
        <taxon>Pseudomonadati</taxon>
        <taxon>Pseudomonadota</taxon>
        <taxon>Gammaproteobacteria</taxon>
        <taxon>Enterobacterales</taxon>
        <taxon>Erwiniaceae</taxon>
        <taxon>Pantoea</taxon>
    </lineage>
</organism>
<protein>
    <submittedName>
        <fullName evidence="1">Uncharacterized protein</fullName>
    </submittedName>
</protein>
<name>A0ABM5RJ69_9GAMM</name>
<reference evidence="1 2" key="1">
    <citation type="submission" date="2014-09" db="EMBL/GenBank/DDBJ databases">
        <authorList>
            <person name="Chan K.-G."/>
        </authorList>
    </citation>
    <scope>NUCLEOTIDE SEQUENCE [LARGE SCALE GENOMIC DNA]</scope>
    <source>
        <strain evidence="1 2">ND04</strain>
    </source>
</reference>
<gene>
    <name evidence="1" type="ORF">LH22_11285</name>
</gene>
<dbReference type="RefSeq" id="WP_038646541.1">
    <property type="nucleotide sequence ID" value="NZ_CP009454.1"/>
</dbReference>